<dbReference type="PROSITE" id="PS51257">
    <property type="entry name" value="PROKAR_LIPOPROTEIN"/>
    <property type="match status" value="1"/>
</dbReference>
<dbReference type="Pfam" id="PF09479">
    <property type="entry name" value="Flg_new"/>
    <property type="match status" value="1"/>
</dbReference>
<gene>
    <name evidence="3" type="ORF">IAC10_11510</name>
</gene>
<evidence type="ECO:0000256" key="1">
    <source>
        <dbReference type="ARBA" id="ARBA00004196"/>
    </source>
</evidence>
<feature type="chain" id="PRO_5038438239" evidence="2">
    <location>
        <begin position="21"/>
        <end position="251"/>
    </location>
</feature>
<evidence type="ECO:0000313" key="4">
    <source>
        <dbReference type="Proteomes" id="UP000823928"/>
    </source>
</evidence>
<proteinExistence type="predicted"/>
<dbReference type="GO" id="GO:0030313">
    <property type="term" value="C:cell envelope"/>
    <property type="evidence" value="ECO:0007669"/>
    <property type="project" value="UniProtKB-SubCell"/>
</dbReference>
<keyword evidence="2" id="KW-0732">Signal</keyword>
<comment type="caution">
    <text evidence="3">The sequence shown here is derived from an EMBL/GenBank/DDBJ whole genome shotgun (WGS) entry which is preliminary data.</text>
</comment>
<dbReference type="InterPro" id="IPR042229">
    <property type="entry name" value="Listeria/Bacterioides_rpt_sf"/>
</dbReference>
<dbReference type="Gene3D" id="2.60.40.4270">
    <property type="entry name" value="Listeria-Bacteroides repeat domain"/>
    <property type="match status" value="1"/>
</dbReference>
<comment type="subcellular location">
    <subcellularLocation>
        <location evidence="1">Cell envelope</location>
    </subcellularLocation>
</comment>
<name>A0A9D1JNP6_9BACT</name>
<reference evidence="3" key="1">
    <citation type="submission" date="2020-10" db="EMBL/GenBank/DDBJ databases">
        <authorList>
            <person name="Gilroy R."/>
        </authorList>
    </citation>
    <scope>NUCLEOTIDE SEQUENCE</scope>
    <source>
        <strain evidence="3">6276</strain>
    </source>
</reference>
<protein>
    <submittedName>
        <fullName evidence="3">InlB B-repeat-containing protein</fullName>
    </submittedName>
</protein>
<dbReference type="NCBIfam" id="TIGR02543">
    <property type="entry name" value="List_Bact_rpt"/>
    <property type="match status" value="1"/>
</dbReference>
<feature type="signal peptide" evidence="2">
    <location>
        <begin position="1"/>
        <end position="20"/>
    </location>
</feature>
<organism evidence="3 4">
    <name type="scientific">Candidatus Scatousia excrementigallinarum</name>
    <dbReference type="NCBI Taxonomy" id="2840935"/>
    <lineage>
        <taxon>Bacteria</taxon>
        <taxon>Candidatus Scatousia</taxon>
    </lineage>
</organism>
<reference evidence="3" key="2">
    <citation type="journal article" date="2021" name="PeerJ">
        <title>Extensive microbial diversity within the chicken gut microbiome revealed by metagenomics and culture.</title>
        <authorList>
            <person name="Gilroy R."/>
            <person name="Ravi A."/>
            <person name="Getino M."/>
            <person name="Pursley I."/>
            <person name="Horton D.L."/>
            <person name="Alikhan N.F."/>
            <person name="Baker D."/>
            <person name="Gharbi K."/>
            <person name="Hall N."/>
            <person name="Watson M."/>
            <person name="Adriaenssens E.M."/>
            <person name="Foster-Nyarko E."/>
            <person name="Jarju S."/>
            <person name="Secka A."/>
            <person name="Antonio M."/>
            <person name="Oren A."/>
            <person name="Chaudhuri R.R."/>
            <person name="La Ragione R."/>
            <person name="Hildebrand F."/>
            <person name="Pallen M.J."/>
        </authorList>
    </citation>
    <scope>NUCLEOTIDE SEQUENCE</scope>
    <source>
        <strain evidence="3">6276</strain>
    </source>
</reference>
<sequence length="251" mass="28483">MMKRLFATVLICFTVLSCLTGCNFGQLNNDVVDENFFCKAIDENNVAVGDVRTYPETGAVFFPEQIQGYTVSQIGFNSGLGFGGNGYLHTSSENGIIIERCYFPHTIKEICDGYMKLTSGGLKIFYCGEVVDLGILATDRDATIYVPAESYEAFDEVLSQYYHGSLLKANVCYNLNYDENNYYYIDYYENGEKISYIPPIPQRDGYTFGGWFQEADCINQWNFDTDTLEISEETQEMKLFAKWIVGQQAEN</sequence>
<dbReference type="Proteomes" id="UP000823928">
    <property type="component" value="Unassembled WGS sequence"/>
</dbReference>
<dbReference type="InterPro" id="IPR013378">
    <property type="entry name" value="InlB-like_B-rpt"/>
</dbReference>
<dbReference type="EMBL" id="DVIU01000226">
    <property type="protein sequence ID" value="HIS37236.1"/>
    <property type="molecule type" value="Genomic_DNA"/>
</dbReference>
<accession>A0A9D1JNP6</accession>
<evidence type="ECO:0000256" key="2">
    <source>
        <dbReference type="SAM" id="SignalP"/>
    </source>
</evidence>
<evidence type="ECO:0000313" key="3">
    <source>
        <dbReference type="EMBL" id="HIS37236.1"/>
    </source>
</evidence>
<dbReference type="AlphaFoldDB" id="A0A9D1JNP6"/>